<evidence type="ECO:0000259" key="2">
    <source>
        <dbReference type="Pfam" id="PF21598"/>
    </source>
</evidence>
<dbReference type="InterPro" id="IPR040674">
    <property type="entry name" value="PvuRts1I-like_SRA"/>
</dbReference>
<dbReference type="REBASE" id="228620">
    <property type="entry name" value="PspBM15ORF1245P"/>
</dbReference>
<evidence type="ECO:0000313" key="3">
    <source>
        <dbReference type="EMBL" id="AUH35124.1"/>
    </source>
</evidence>
<dbReference type="EMBL" id="CP025408">
    <property type="protein sequence ID" value="AUH35124.1"/>
    <property type="molecule type" value="Genomic_DNA"/>
</dbReference>
<dbReference type="KEGG" id="paro:CUV01_01245"/>
<protein>
    <submittedName>
        <fullName evidence="3">Uncharacterized protein</fullName>
    </submittedName>
</protein>
<dbReference type="OrthoDB" id="5125854at2"/>
<dbReference type="RefSeq" id="WP_101461776.1">
    <property type="nucleotide sequence ID" value="NZ_CP025408.1"/>
</dbReference>
<dbReference type="Pfam" id="PF21598">
    <property type="entry name" value="PvuRts1I-like_N"/>
    <property type="match status" value="1"/>
</dbReference>
<dbReference type="InterPro" id="IPR048797">
    <property type="entry name" value="PvuRts1I-like_N"/>
</dbReference>
<dbReference type="Pfam" id="PF18491">
    <property type="entry name" value="SRA"/>
    <property type="match status" value="1"/>
</dbReference>
<keyword evidence="4" id="KW-1185">Reference proteome</keyword>
<reference evidence="3 4" key="1">
    <citation type="submission" date="2017-12" db="EMBL/GenBank/DDBJ databases">
        <authorList>
            <person name="Hurst M.R.H."/>
        </authorList>
    </citation>
    <scope>NUCLEOTIDE SEQUENCE [LARGE SCALE GENOMIC DNA]</scope>
    <source>
        <strain evidence="3 4">BM15</strain>
    </source>
</reference>
<evidence type="ECO:0000259" key="1">
    <source>
        <dbReference type="Pfam" id="PF18491"/>
    </source>
</evidence>
<organism evidence="3 4">
    <name type="scientific">Paracoccus tegillarcae</name>
    <dbReference type="NCBI Taxonomy" id="1529068"/>
    <lineage>
        <taxon>Bacteria</taxon>
        <taxon>Pseudomonadati</taxon>
        <taxon>Pseudomonadota</taxon>
        <taxon>Alphaproteobacteria</taxon>
        <taxon>Rhodobacterales</taxon>
        <taxon>Paracoccaceae</taxon>
        <taxon>Paracoccus</taxon>
    </lineage>
</organism>
<gene>
    <name evidence="3" type="ORF">CUV01_01245</name>
</gene>
<evidence type="ECO:0000313" key="4">
    <source>
        <dbReference type="Proteomes" id="UP000233742"/>
    </source>
</evidence>
<dbReference type="AlphaFoldDB" id="A0A2K9F0N2"/>
<dbReference type="Proteomes" id="UP000233742">
    <property type="component" value="Chromosome"/>
</dbReference>
<accession>A0A2K9F0N2</accession>
<sequence>MNRFDYILRSLSKTSKKRWEHYAVNRIYHRLDDPGLEFICQQCSRGKDKLYLVDLFFPQLGLYLEIDEGHYDVDQAKIKDAKRSFDILGASGLEERRIKASQVTIEKFNECIDNFVELVRRRKKNAVDDNRFRPWDYERRFTAAPHLESGFIEIGPHAAFRTHKDALNCFGYNKGHWQRGVWDLPIEVAKSIGHPGKCMVWFPKLYEQPNWINSLSDDGETIVEINKNPEHVYEEPYDTRIVMARSRDELNRTLYRFVGVFEALPDFRTGNEHRFKRIATKVKTYPSSDSARG</sequence>
<name>A0A2K9F0N2_9RHOB</name>
<proteinExistence type="predicted"/>
<feature type="domain" description="PvuRts1 I-like SET and RING associated" evidence="1">
    <location>
        <begin position="150"/>
        <end position="284"/>
    </location>
</feature>
<feature type="domain" description="Restriction endonuclease PvuRts1 I-like N-terminal" evidence="2">
    <location>
        <begin position="5"/>
        <end position="108"/>
    </location>
</feature>